<dbReference type="Pfam" id="PF15612">
    <property type="entry name" value="WHIM1"/>
    <property type="match status" value="1"/>
</dbReference>
<keyword evidence="2" id="KW-0479">Metal-binding</keyword>
<dbReference type="Proteomes" id="UP000215914">
    <property type="component" value="Chromosome 9"/>
</dbReference>
<dbReference type="PROSITE" id="PS50016">
    <property type="entry name" value="ZF_PHD_2"/>
    <property type="match status" value="1"/>
</dbReference>
<dbReference type="GO" id="GO:0008270">
    <property type="term" value="F:zinc ion binding"/>
    <property type="evidence" value="ECO:0007669"/>
    <property type="project" value="UniProtKB-KW"/>
</dbReference>
<evidence type="ECO:0000256" key="2">
    <source>
        <dbReference type="ARBA" id="ARBA00022723"/>
    </source>
</evidence>
<evidence type="ECO:0000259" key="7">
    <source>
        <dbReference type="PROSITE" id="PS50016"/>
    </source>
</evidence>
<dbReference type="Gene3D" id="2.30.30.1150">
    <property type="match status" value="1"/>
</dbReference>
<keyword evidence="3 6" id="KW-0863">Zinc-finger</keyword>
<dbReference type="InterPro" id="IPR019786">
    <property type="entry name" value="Zinc_finger_PHD-type_CS"/>
</dbReference>
<gene>
    <name evidence="8" type="ORF">HannXRQ_Chr09g0266041</name>
</gene>
<dbReference type="GO" id="GO:0000812">
    <property type="term" value="C:Swr1 complex"/>
    <property type="evidence" value="ECO:0000318"/>
    <property type="project" value="GO_Central"/>
</dbReference>
<dbReference type="Pfam" id="PF00628">
    <property type="entry name" value="PHD"/>
    <property type="match status" value="1"/>
</dbReference>
<sequence>MRASDIKIIMKKCRSKGDYFKHLGNNLKFDEIKDFEFASRHPLDIPTVDINGTYGGSLEAFLEDFRKLWINLGKTHVKTPNLVILADERPKTSKCNMKMRFIKSSYCDHIIIFVRFLHGGAHPYKQNRKQVGTNSLSRKSDRFSELGDCKLTALTKSSKNQNMEIIKESVFDTQSFPQGALLSSTLSSHAVGTLLEVHDFLCCFKEVIGLDEQITFEKLEQELLRPYPYGVGKSSILCSFETFIHSKLLPELVSKLLDRLASVLNSKLGVKTEFNMLPINELTWPEVVRRYIMAYLLTGDRLGSVKITDGNMIELIHCLQSDCSVFCSSPTNVAGVDLDAQLLGKAVNNVFGKLRSVRSTLSMGVKGEDSDGSIPQWAKVLDPVHKLATNVGSRIRNCVYEALNQNPPEWARMQLEASIAKGFYKGNACGPTKRAILEVLKRATSDVPQRPLSLDVNATRSSCELLMSKVIMTKCRSILRNVAATYDNEMDFSILVRSSLKSDEIKVVFESASRRPLDLPMIDLRLLHDTYCGSPQAFLEDVSELWINLKKSHMNTPRLVKLVDDMSTDFTLKYENEVSPLLSKLSGYSMNGELNAEVEKELEELLASIEIPAMSLEAGVCKVCGVNQDDDKVLLCDTEWCNAEYHMYCLNPALSEIPQGTWYCPACKQLADDQPKGIRISQSVDKSFFEEASLFLDIVTALEETEYWQLEAQKKIFLLKFLVDRSLETSLIRMNLAELQTKLAKKFLGVDSVGRIYWGFPYVSTNSGIVINGAMNTEIDPFDHRTSHSEYNNFGQWYLFQSDEEISKLVGYLSVTDPCNTELRDSILLWQNTMLQNGQHTGGSKSMGGETVCSTSLNNLPSRNCLATNATMLIEAQYGSCKESDATNSAKKSRGKNMVKWHRCNCLEPVFPSRYHCVNCHETFFTSVEFEHHKNSTCEIKCEVGSSFTVPESSSKPLLGNTHILRRLMMNLLDIEAALPDGARRSSMESPKWRSAWCAFVKSATTICEIVEATLALETMIKTEYINNTWWWYWSSISGAAKTSTTAALALRVHTLDAAIRYLKNA</sequence>
<dbReference type="InParanoid" id="A0A251TXT5"/>
<reference evidence="9" key="1">
    <citation type="journal article" date="2017" name="Nature">
        <title>The sunflower genome provides insights into oil metabolism, flowering and Asterid evolution.</title>
        <authorList>
            <person name="Badouin H."/>
            <person name="Gouzy J."/>
            <person name="Grassa C.J."/>
            <person name="Murat F."/>
            <person name="Staton S.E."/>
            <person name="Cottret L."/>
            <person name="Lelandais-Briere C."/>
            <person name="Owens G.L."/>
            <person name="Carrere S."/>
            <person name="Mayjonade B."/>
            <person name="Legrand L."/>
            <person name="Gill N."/>
            <person name="Kane N.C."/>
            <person name="Bowers J.E."/>
            <person name="Hubner S."/>
            <person name="Bellec A."/>
            <person name="Berard A."/>
            <person name="Berges H."/>
            <person name="Blanchet N."/>
            <person name="Boniface M.C."/>
            <person name="Brunel D."/>
            <person name="Catrice O."/>
            <person name="Chaidir N."/>
            <person name="Claudel C."/>
            <person name="Donnadieu C."/>
            <person name="Faraut T."/>
            <person name="Fievet G."/>
            <person name="Helmstetter N."/>
            <person name="King M."/>
            <person name="Knapp S.J."/>
            <person name="Lai Z."/>
            <person name="Le Paslier M.C."/>
            <person name="Lippi Y."/>
            <person name="Lorenzon L."/>
            <person name="Mandel J.R."/>
            <person name="Marage G."/>
            <person name="Marchand G."/>
            <person name="Marquand E."/>
            <person name="Bret-Mestries E."/>
            <person name="Morien E."/>
            <person name="Nambeesan S."/>
            <person name="Nguyen T."/>
            <person name="Pegot-Espagnet P."/>
            <person name="Pouilly N."/>
            <person name="Raftis F."/>
            <person name="Sallet E."/>
            <person name="Schiex T."/>
            <person name="Thomas J."/>
            <person name="Vandecasteele C."/>
            <person name="Vares D."/>
            <person name="Vear F."/>
            <person name="Vautrin S."/>
            <person name="Crespi M."/>
            <person name="Mangin B."/>
            <person name="Burke J.M."/>
            <person name="Salse J."/>
            <person name="Munos S."/>
            <person name="Vincourt P."/>
            <person name="Rieseberg L.H."/>
            <person name="Langlade N.B."/>
        </authorList>
    </citation>
    <scope>NUCLEOTIDE SEQUENCE [LARGE SCALE GENOMIC DNA]</scope>
    <source>
        <strain evidence="9">cv. SF193</strain>
    </source>
</reference>
<evidence type="ECO:0000256" key="5">
    <source>
        <dbReference type="ARBA" id="ARBA00023242"/>
    </source>
</evidence>
<dbReference type="PANTHER" id="PTHR47162">
    <property type="entry name" value="OS02G0192300 PROTEIN"/>
    <property type="match status" value="1"/>
</dbReference>
<dbReference type="GO" id="GO:0006355">
    <property type="term" value="P:regulation of DNA-templated transcription"/>
    <property type="evidence" value="ECO:0000318"/>
    <property type="project" value="GO_Central"/>
</dbReference>
<name>A0A251TXT5_HELAN</name>
<comment type="subcellular location">
    <subcellularLocation>
        <location evidence="1">Nucleus</location>
    </subcellularLocation>
</comment>
<dbReference type="OMA" id="ATTICEI"/>
<dbReference type="SMART" id="SM00249">
    <property type="entry name" value="PHD"/>
    <property type="match status" value="1"/>
</dbReference>
<evidence type="ECO:0000256" key="1">
    <source>
        <dbReference type="ARBA" id="ARBA00004123"/>
    </source>
</evidence>
<dbReference type="EMBL" id="CM007898">
    <property type="protein sequence ID" value="OTG15948.1"/>
    <property type="molecule type" value="Genomic_DNA"/>
</dbReference>
<dbReference type="GO" id="GO:0042393">
    <property type="term" value="F:histone binding"/>
    <property type="evidence" value="ECO:0000318"/>
    <property type="project" value="GO_Central"/>
</dbReference>
<evidence type="ECO:0000313" key="9">
    <source>
        <dbReference type="Proteomes" id="UP000215914"/>
    </source>
</evidence>
<evidence type="ECO:0000313" key="8">
    <source>
        <dbReference type="EMBL" id="OTG15948.1"/>
    </source>
</evidence>
<feature type="domain" description="PHD-type" evidence="7">
    <location>
        <begin position="618"/>
        <end position="670"/>
    </location>
</feature>
<evidence type="ECO:0000256" key="6">
    <source>
        <dbReference type="PROSITE-ProRule" id="PRU00146"/>
    </source>
</evidence>
<dbReference type="InterPro" id="IPR028942">
    <property type="entry name" value="WHIM1_dom"/>
</dbReference>
<dbReference type="PROSITE" id="PS01359">
    <property type="entry name" value="ZF_PHD_1"/>
    <property type="match status" value="1"/>
</dbReference>
<dbReference type="InterPro" id="IPR001965">
    <property type="entry name" value="Znf_PHD"/>
</dbReference>
<accession>A0A251TXT5</accession>
<proteinExistence type="predicted"/>
<keyword evidence="9" id="KW-1185">Reference proteome</keyword>
<dbReference type="STRING" id="4232.A0A251TXT5"/>
<dbReference type="SUPFAM" id="SSF57903">
    <property type="entry name" value="FYVE/PHD zinc finger"/>
    <property type="match status" value="1"/>
</dbReference>
<dbReference type="GO" id="GO:0004402">
    <property type="term" value="F:histone acetyltransferase activity"/>
    <property type="evidence" value="ECO:0000318"/>
    <property type="project" value="GO_Central"/>
</dbReference>
<protein>
    <submittedName>
        <fullName evidence="8">Putative DDT domain, Zinc finger, RING/FYVE/PHD-type</fullName>
    </submittedName>
</protein>
<dbReference type="PANTHER" id="PTHR47162:SF8">
    <property type="entry name" value="METHYL-CPG-BINDING DOMAIN-CONTAINING PROTEIN 9"/>
    <property type="match status" value="1"/>
</dbReference>
<keyword evidence="5" id="KW-0539">Nucleus</keyword>
<dbReference type="CDD" id="cd15519">
    <property type="entry name" value="PHD1_Lid2p_like"/>
    <property type="match status" value="1"/>
</dbReference>
<dbReference type="AlphaFoldDB" id="A0A251TXT5"/>
<evidence type="ECO:0000256" key="3">
    <source>
        <dbReference type="ARBA" id="ARBA00022771"/>
    </source>
</evidence>
<evidence type="ECO:0000256" key="4">
    <source>
        <dbReference type="ARBA" id="ARBA00022833"/>
    </source>
</evidence>
<dbReference type="InterPro" id="IPR011011">
    <property type="entry name" value="Znf_FYVE_PHD"/>
</dbReference>
<keyword evidence="4" id="KW-0862">Zinc</keyword>
<organism evidence="8 9">
    <name type="scientific">Helianthus annuus</name>
    <name type="common">Common sunflower</name>
    <dbReference type="NCBI Taxonomy" id="4232"/>
    <lineage>
        <taxon>Eukaryota</taxon>
        <taxon>Viridiplantae</taxon>
        <taxon>Streptophyta</taxon>
        <taxon>Embryophyta</taxon>
        <taxon>Tracheophyta</taxon>
        <taxon>Spermatophyta</taxon>
        <taxon>Magnoliopsida</taxon>
        <taxon>eudicotyledons</taxon>
        <taxon>Gunneridae</taxon>
        <taxon>Pentapetalae</taxon>
        <taxon>asterids</taxon>
        <taxon>campanulids</taxon>
        <taxon>Asterales</taxon>
        <taxon>Asteraceae</taxon>
        <taxon>Asteroideae</taxon>
        <taxon>Heliantheae alliance</taxon>
        <taxon>Heliantheae</taxon>
        <taxon>Helianthus</taxon>
    </lineage>
</organism>
<dbReference type="InterPro" id="IPR019787">
    <property type="entry name" value="Znf_PHD-finger"/>
</dbReference>